<evidence type="ECO:0000256" key="2">
    <source>
        <dbReference type="SAM" id="Phobius"/>
    </source>
</evidence>
<dbReference type="AlphaFoldDB" id="A0AAU0MHX4"/>
<feature type="transmembrane region" description="Helical" evidence="2">
    <location>
        <begin position="95"/>
        <end position="115"/>
    </location>
</feature>
<sequence>MNVARRGLRPQISLRGALLLATAALTIIVGLLGMHTFTADAAGHRTAAPAHAVSENSMHSSGNAQSDGTAAPATSGLAVCDDACMSGPAGGHADMITACVLALLAGLVLLLRPGFSYRLGPPLMSILPRLRPGAARTLSRAPSLTLLSISRT</sequence>
<keyword evidence="4" id="KW-1185">Reference proteome</keyword>
<name>A0AAU0MHX4_9MICO</name>
<keyword evidence="2" id="KW-0812">Transmembrane</keyword>
<keyword evidence="2" id="KW-0472">Membrane</keyword>
<evidence type="ECO:0000313" key="4">
    <source>
        <dbReference type="Proteomes" id="UP001329313"/>
    </source>
</evidence>
<dbReference type="KEGG" id="mliy:RYJ27_02280"/>
<dbReference type="InterPro" id="IPR046151">
    <property type="entry name" value="DUF6153"/>
</dbReference>
<proteinExistence type="predicted"/>
<gene>
    <name evidence="3" type="ORF">RYJ27_02280</name>
</gene>
<reference evidence="3 4" key="1">
    <citation type="submission" date="2023-10" db="EMBL/GenBank/DDBJ databases">
        <title>Y20.</title>
        <authorList>
            <person name="Zhang G."/>
            <person name="Ding Y."/>
        </authorList>
    </citation>
    <scope>NUCLEOTIDE SEQUENCE [LARGE SCALE GENOMIC DNA]</scope>
    <source>
        <strain evidence="3 4">Y20</strain>
    </source>
</reference>
<dbReference type="Pfam" id="PF19650">
    <property type="entry name" value="DUF6153"/>
    <property type="match status" value="1"/>
</dbReference>
<feature type="compositionally biased region" description="Polar residues" evidence="1">
    <location>
        <begin position="54"/>
        <end position="68"/>
    </location>
</feature>
<protein>
    <submittedName>
        <fullName evidence="3">DUF6153 family protein</fullName>
    </submittedName>
</protein>
<evidence type="ECO:0000256" key="1">
    <source>
        <dbReference type="SAM" id="MobiDB-lite"/>
    </source>
</evidence>
<keyword evidence="2" id="KW-1133">Transmembrane helix</keyword>
<accession>A0AAU0MHX4</accession>
<dbReference type="EMBL" id="CP137080">
    <property type="protein sequence ID" value="WOQ70073.1"/>
    <property type="molecule type" value="Genomic_DNA"/>
</dbReference>
<organism evidence="3 4">
    <name type="scientific">Microbacterium limosum</name>
    <dbReference type="NCBI Taxonomy" id="3079935"/>
    <lineage>
        <taxon>Bacteria</taxon>
        <taxon>Bacillati</taxon>
        <taxon>Actinomycetota</taxon>
        <taxon>Actinomycetes</taxon>
        <taxon>Micrococcales</taxon>
        <taxon>Microbacteriaceae</taxon>
        <taxon>Microbacterium</taxon>
    </lineage>
</organism>
<dbReference type="Proteomes" id="UP001329313">
    <property type="component" value="Chromosome"/>
</dbReference>
<feature type="region of interest" description="Disordered" evidence="1">
    <location>
        <begin position="48"/>
        <end position="69"/>
    </location>
</feature>
<dbReference type="RefSeq" id="WP_330171164.1">
    <property type="nucleotide sequence ID" value="NZ_CP137080.1"/>
</dbReference>
<evidence type="ECO:0000313" key="3">
    <source>
        <dbReference type="EMBL" id="WOQ70073.1"/>
    </source>
</evidence>
<feature type="transmembrane region" description="Helical" evidence="2">
    <location>
        <begin position="12"/>
        <end position="34"/>
    </location>
</feature>